<dbReference type="EMBL" id="RBED01000135">
    <property type="protein sequence ID" value="RNL50382.1"/>
    <property type="molecule type" value="Genomic_DNA"/>
</dbReference>
<evidence type="ECO:0000256" key="1">
    <source>
        <dbReference type="ARBA" id="ARBA00004496"/>
    </source>
</evidence>
<evidence type="ECO:0000256" key="4">
    <source>
        <dbReference type="ARBA" id="ARBA00022679"/>
    </source>
</evidence>
<dbReference type="Proteomes" id="UP000273807">
    <property type="component" value="Unassembled WGS sequence"/>
</dbReference>
<dbReference type="InterPro" id="IPR001127">
    <property type="entry name" value="PTS_EIIA_1_perm"/>
</dbReference>
<name>A0A3N0BPW6_9MICC</name>
<keyword evidence="5" id="KW-0598">Phosphotransferase system</keyword>
<keyword evidence="4" id="KW-0808">Transferase</keyword>
<gene>
    <name evidence="8" type="ORF">D7003_16725</name>
</gene>
<dbReference type="PROSITE" id="PS51093">
    <property type="entry name" value="PTS_EIIA_TYPE_1"/>
    <property type="match status" value="1"/>
</dbReference>
<keyword evidence="3 8" id="KW-0762">Sugar transport</keyword>
<accession>A0A3N0BPW6</accession>
<dbReference type="Gene3D" id="2.70.70.10">
    <property type="entry name" value="Glucose Permease (Domain IIA)"/>
    <property type="match status" value="1"/>
</dbReference>
<evidence type="ECO:0000256" key="3">
    <source>
        <dbReference type="ARBA" id="ARBA00022597"/>
    </source>
</evidence>
<dbReference type="FunFam" id="2.70.70.10:FF:000001">
    <property type="entry name" value="PTS system glucose-specific IIA component"/>
    <property type="match status" value="1"/>
</dbReference>
<dbReference type="GO" id="GO:0009401">
    <property type="term" value="P:phosphoenolpyruvate-dependent sugar phosphotransferase system"/>
    <property type="evidence" value="ECO:0007669"/>
    <property type="project" value="UniProtKB-KW"/>
</dbReference>
<keyword evidence="9" id="KW-1185">Reference proteome</keyword>
<evidence type="ECO:0000256" key="6">
    <source>
        <dbReference type="ARBA" id="ARBA00022777"/>
    </source>
</evidence>
<dbReference type="OrthoDB" id="9797715at2"/>
<keyword evidence="2" id="KW-0813">Transport</keyword>
<feature type="domain" description="PTS EIIA type-1" evidence="7">
    <location>
        <begin position="28"/>
        <end position="132"/>
    </location>
</feature>
<dbReference type="GO" id="GO:0016301">
    <property type="term" value="F:kinase activity"/>
    <property type="evidence" value="ECO:0007669"/>
    <property type="project" value="UniProtKB-KW"/>
</dbReference>
<dbReference type="PANTHER" id="PTHR45008:SF1">
    <property type="entry name" value="PTS SYSTEM GLUCOSE-SPECIFIC EIIA COMPONENT"/>
    <property type="match status" value="1"/>
</dbReference>
<reference evidence="8 9" key="1">
    <citation type="submission" date="2018-10" db="EMBL/GenBank/DDBJ databases">
        <title>Genome sequencing of Arthrobacter oryzae TNB02.</title>
        <authorList>
            <person name="Cho Y.-J."/>
            <person name="Cho A."/>
            <person name="Kim O.-S."/>
        </authorList>
    </citation>
    <scope>NUCLEOTIDE SEQUENCE [LARGE SCALE GENOMIC DNA]</scope>
    <source>
        <strain evidence="8 9">TNB02</strain>
    </source>
</reference>
<evidence type="ECO:0000313" key="8">
    <source>
        <dbReference type="EMBL" id="RNL50382.1"/>
    </source>
</evidence>
<dbReference type="GO" id="GO:0005737">
    <property type="term" value="C:cytoplasm"/>
    <property type="evidence" value="ECO:0007669"/>
    <property type="project" value="UniProtKB-SubCell"/>
</dbReference>
<evidence type="ECO:0000256" key="5">
    <source>
        <dbReference type="ARBA" id="ARBA00022683"/>
    </source>
</evidence>
<comment type="caution">
    <text evidence="8">The sequence shown here is derived from an EMBL/GenBank/DDBJ whole genome shotgun (WGS) entry which is preliminary data.</text>
</comment>
<dbReference type="RefSeq" id="WP_123256556.1">
    <property type="nucleotide sequence ID" value="NZ_RBED01000135.1"/>
</dbReference>
<dbReference type="PANTHER" id="PTHR45008">
    <property type="entry name" value="PTS SYSTEM GLUCOSE-SPECIFIC EIIA COMPONENT"/>
    <property type="match status" value="1"/>
</dbReference>
<proteinExistence type="predicted"/>
<evidence type="ECO:0000313" key="9">
    <source>
        <dbReference type="Proteomes" id="UP000273807"/>
    </source>
</evidence>
<dbReference type="PROSITE" id="PS00371">
    <property type="entry name" value="PTS_EIIA_TYPE_1_HIS"/>
    <property type="match status" value="1"/>
</dbReference>
<dbReference type="NCBIfam" id="TIGR00830">
    <property type="entry name" value="PTBA"/>
    <property type="match status" value="1"/>
</dbReference>
<dbReference type="Pfam" id="PF00358">
    <property type="entry name" value="PTS_EIIA_1"/>
    <property type="match status" value="1"/>
</dbReference>
<organism evidence="8 9">
    <name type="scientific">Arthrobacter oryzae</name>
    <dbReference type="NCBI Taxonomy" id="409290"/>
    <lineage>
        <taxon>Bacteria</taxon>
        <taxon>Bacillati</taxon>
        <taxon>Actinomycetota</taxon>
        <taxon>Actinomycetes</taxon>
        <taxon>Micrococcales</taxon>
        <taxon>Micrococcaceae</taxon>
        <taxon>Arthrobacter</taxon>
    </lineage>
</organism>
<evidence type="ECO:0000259" key="7">
    <source>
        <dbReference type="PROSITE" id="PS51093"/>
    </source>
</evidence>
<dbReference type="AlphaFoldDB" id="A0A3N0BPW6"/>
<protein>
    <submittedName>
        <fullName evidence="8">PTS glucose transporter subunit IIA</fullName>
    </submittedName>
</protein>
<dbReference type="InterPro" id="IPR050890">
    <property type="entry name" value="PTS_EIIA_component"/>
</dbReference>
<keyword evidence="6" id="KW-0418">Kinase</keyword>
<evidence type="ECO:0000256" key="2">
    <source>
        <dbReference type="ARBA" id="ARBA00022448"/>
    </source>
</evidence>
<sequence length="156" mass="16405">MLNPFKKKGDPVFSPVSGRIIPLDEVPDPVFAGRSVGDGFAVAPTDGSFRSPADGELVLVAKTLHAFAIRTDAGAELLVHIGIDTVKLKGEGFTGHRQAGERVSRGDLIISCDLAELAAKVPSMATPVILTNGSKFGMTDPDLQAADTPVITVRRK</sequence>
<dbReference type="SUPFAM" id="SSF51261">
    <property type="entry name" value="Duplicated hybrid motif"/>
    <property type="match status" value="1"/>
</dbReference>
<comment type="subcellular location">
    <subcellularLocation>
        <location evidence="1">Cytoplasm</location>
    </subcellularLocation>
</comment>
<dbReference type="InterPro" id="IPR011055">
    <property type="entry name" value="Dup_hybrid_motif"/>
</dbReference>